<name>A0A1H4F5U0_9BURK</name>
<dbReference type="InterPro" id="IPR051603">
    <property type="entry name" value="Zinc-ADH_QOR/CCCR"/>
</dbReference>
<dbReference type="CDD" id="cd08252">
    <property type="entry name" value="AL_MDR"/>
    <property type="match status" value="1"/>
</dbReference>
<gene>
    <name evidence="4" type="ORF">SAMN05421875_1498</name>
</gene>
<evidence type="ECO:0000259" key="3">
    <source>
        <dbReference type="SMART" id="SM00829"/>
    </source>
</evidence>
<keyword evidence="2" id="KW-0862">Zinc</keyword>
<reference evidence="5" key="1">
    <citation type="submission" date="2016-10" db="EMBL/GenBank/DDBJ databases">
        <authorList>
            <person name="Varghese N."/>
            <person name="Submissions S."/>
        </authorList>
    </citation>
    <scope>NUCLEOTIDE SEQUENCE [LARGE SCALE GENOMIC DNA]</scope>
    <source>
        <strain evidence="5">DSM 25157</strain>
    </source>
</reference>
<dbReference type="GeneID" id="34231464"/>
<accession>A0A1H4F5U0</accession>
<dbReference type="EMBL" id="FNQJ01000049">
    <property type="protein sequence ID" value="SEA92653.1"/>
    <property type="molecule type" value="Genomic_DNA"/>
</dbReference>
<dbReference type="GO" id="GO:0016491">
    <property type="term" value="F:oxidoreductase activity"/>
    <property type="evidence" value="ECO:0007669"/>
    <property type="project" value="UniProtKB-KW"/>
</dbReference>
<evidence type="ECO:0000256" key="2">
    <source>
        <dbReference type="RuleBase" id="RU364000"/>
    </source>
</evidence>
<evidence type="ECO:0000313" key="4">
    <source>
        <dbReference type="EMBL" id="SEA92653.1"/>
    </source>
</evidence>
<keyword evidence="1" id="KW-0521">NADP</keyword>
<dbReference type="Pfam" id="PF13602">
    <property type="entry name" value="ADH_zinc_N_2"/>
    <property type="match status" value="1"/>
</dbReference>
<protein>
    <recommendedName>
        <fullName evidence="2">Zinc-type alcohol dehydrogenase-like protein</fullName>
    </recommendedName>
</protein>
<keyword evidence="2" id="KW-0560">Oxidoreductase</keyword>
<keyword evidence="2" id="KW-0479">Metal-binding</keyword>
<evidence type="ECO:0000313" key="5">
    <source>
        <dbReference type="Proteomes" id="UP000199002"/>
    </source>
</evidence>
<proteinExistence type="inferred from homology"/>
<dbReference type="PANTHER" id="PTHR44154">
    <property type="entry name" value="QUINONE OXIDOREDUCTASE"/>
    <property type="match status" value="1"/>
</dbReference>
<dbReference type="GO" id="GO:0008270">
    <property type="term" value="F:zinc ion binding"/>
    <property type="evidence" value="ECO:0007669"/>
    <property type="project" value="InterPro"/>
</dbReference>
<keyword evidence="5" id="KW-1185">Reference proteome</keyword>
<dbReference type="SMART" id="SM00829">
    <property type="entry name" value="PKS_ER"/>
    <property type="match status" value="1"/>
</dbReference>
<dbReference type="Gene3D" id="3.40.50.720">
    <property type="entry name" value="NAD(P)-binding Rossmann-like Domain"/>
    <property type="match status" value="1"/>
</dbReference>
<dbReference type="NCBIfam" id="TIGR02817">
    <property type="entry name" value="adh_fam_1"/>
    <property type="match status" value="1"/>
</dbReference>
<dbReference type="InterPro" id="IPR020843">
    <property type="entry name" value="ER"/>
</dbReference>
<dbReference type="RefSeq" id="WP_092701334.1">
    <property type="nucleotide sequence ID" value="NZ_FNQJ01000049.1"/>
</dbReference>
<dbReference type="InterPro" id="IPR013154">
    <property type="entry name" value="ADH-like_N"/>
</dbReference>
<comment type="similarity">
    <text evidence="2">Belongs to the zinc-containing alcohol dehydrogenase family. Quinone oxidoreductase subfamily.</text>
</comment>
<sequence length="335" mass="36290">MKAIGYRVPGNIDREDSFVDIELPQPKPAGRDILVEVKAVSVNPVDYKVRQGTAPLNEEWKVVGYDAAGIVTEVGPETQFFKPGDEVFYAGSIDRSGTNAQFHLVDERIVGSKPRTLGFAEAAAMPLTSITAWEALFDRLDVRREVPGAARAIVIVGGAGGVGSMAVQLARYLTDLTVVATASRPETSAWASQMGAHHVIDHSKPLAAQVAALNIGAPSFVFSTTQTNRHASEIAELIAPQGRFALIDGLADAGLFMRKSVSIHWELMFTRPLFKTADIDGQHTLLNEVARLVDEGVLRTTMTERFAPLNAANLKRVHKLVETGTTRGKYVLEGF</sequence>
<dbReference type="SUPFAM" id="SSF50129">
    <property type="entry name" value="GroES-like"/>
    <property type="match status" value="1"/>
</dbReference>
<evidence type="ECO:0000256" key="1">
    <source>
        <dbReference type="ARBA" id="ARBA00022857"/>
    </source>
</evidence>
<organism evidence="4 5">
    <name type="scientific">Acidovorax soli</name>
    <dbReference type="NCBI Taxonomy" id="592050"/>
    <lineage>
        <taxon>Bacteria</taxon>
        <taxon>Pseudomonadati</taxon>
        <taxon>Pseudomonadota</taxon>
        <taxon>Betaproteobacteria</taxon>
        <taxon>Burkholderiales</taxon>
        <taxon>Comamonadaceae</taxon>
        <taxon>Acidovorax</taxon>
    </lineage>
</organism>
<dbReference type="Proteomes" id="UP000199002">
    <property type="component" value="Unassembled WGS sequence"/>
</dbReference>
<dbReference type="InterPro" id="IPR036291">
    <property type="entry name" value="NAD(P)-bd_dom_sf"/>
</dbReference>
<feature type="domain" description="Enoyl reductase (ER)" evidence="3">
    <location>
        <begin position="10"/>
        <end position="332"/>
    </location>
</feature>
<dbReference type="AlphaFoldDB" id="A0A1H4F5U0"/>
<dbReference type="PANTHER" id="PTHR44154:SF1">
    <property type="entry name" value="QUINONE OXIDOREDUCTASE"/>
    <property type="match status" value="1"/>
</dbReference>
<dbReference type="SUPFAM" id="SSF51735">
    <property type="entry name" value="NAD(P)-binding Rossmann-fold domains"/>
    <property type="match status" value="1"/>
</dbReference>
<dbReference type="InterPro" id="IPR011032">
    <property type="entry name" value="GroES-like_sf"/>
</dbReference>
<dbReference type="Pfam" id="PF08240">
    <property type="entry name" value="ADH_N"/>
    <property type="match status" value="1"/>
</dbReference>
<dbReference type="STRING" id="592050.SAMN05421875_1498"/>
<dbReference type="Gene3D" id="3.90.180.10">
    <property type="entry name" value="Medium-chain alcohol dehydrogenases, catalytic domain"/>
    <property type="match status" value="1"/>
</dbReference>
<dbReference type="InterPro" id="IPR014182">
    <property type="entry name" value="ADH_Zn_typ-1"/>
</dbReference>